<proteinExistence type="predicted"/>
<keyword evidence="4" id="KW-1185">Reference proteome</keyword>
<dbReference type="RefSeq" id="WP_204130060.1">
    <property type="nucleotide sequence ID" value="NZ_JAFDVD010000005.1"/>
</dbReference>
<feature type="compositionally biased region" description="Pro residues" evidence="1">
    <location>
        <begin position="41"/>
        <end position="50"/>
    </location>
</feature>
<comment type="caution">
    <text evidence="3">The sequence shown here is derived from an EMBL/GenBank/DDBJ whole genome shotgun (WGS) entry which is preliminary data.</text>
</comment>
<organism evidence="3 4">
    <name type="scientific">Phycicoccus sonneratiae</name>
    <dbReference type="NCBI Taxonomy" id="2807628"/>
    <lineage>
        <taxon>Bacteria</taxon>
        <taxon>Bacillati</taxon>
        <taxon>Actinomycetota</taxon>
        <taxon>Actinomycetes</taxon>
        <taxon>Micrococcales</taxon>
        <taxon>Intrasporangiaceae</taxon>
        <taxon>Phycicoccus</taxon>
    </lineage>
</organism>
<gene>
    <name evidence="3" type="ORF">JQN70_04175</name>
</gene>
<reference evidence="3" key="1">
    <citation type="submission" date="2021-02" db="EMBL/GenBank/DDBJ databases">
        <title>Phycicoccus sp. MQZ13P-5T, whole genome shotgun sequence.</title>
        <authorList>
            <person name="Tuo L."/>
        </authorList>
    </citation>
    <scope>NUCLEOTIDE SEQUENCE</scope>
    <source>
        <strain evidence="3">MQZ13P-5</strain>
    </source>
</reference>
<evidence type="ECO:0000313" key="4">
    <source>
        <dbReference type="Proteomes" id="UP001430172"/>
    </source>
</evidence>
<evidence type="ECO:0000256" key="1">
    <source>
        <dbReference type="SAM" id="MobiDB-lite"/>
    </source>
</evidence>
<evidence type="ECO:0000256" key="2">
    <source>
        <dbReference type="SAM" id="Phobius"/>
    </source>
</evidence>
<dbReference type="EMBL" id="JAFDVD010000005">
    <property type="protein sequence ID" value="MBM6399577.1"/>
    <property type="molecule type" value="Genomic_DNA"/>
</dbReference>
<evidence type="ECO:0000313" key="3">
    <source>
        <dbReference type="EMBL" id="MBM6399577.1"/>
    </source>
</evidence>
<keyword evidence="2" id="KW-1133">Transmembrane helix</keyword>
<keyword evidence="2" id="KW-0472">Membrane</keyword>
<sequence>MTLSSGSTGWLRVLGGVFLVVTGLALRSEPGASRGPLGTPSAPPPPPAAA</sequence>
<feature type="transmembrane region" description="Helical" evidence="2">
    <location>
        <begin position="6"/>
        <end position="26"/>
    </location>
</feature>
<name>A0ABS2CI78_9MICO</name>
<accession>A0ABS2CI78</accession>
<keyword evidence="2" id="KW-0812">Transmembrane</keyword>
<protein>
    <submittedName>
        <fullName evidence="3">Uncharacterized protein</fullName>
    </submittedName>
</protein>
<feature type="region of interest" description="Disordered" evidence="1">
    <location>
        <begin position="28"/>
        <end position="50"/>
    </location>
</feature>
<dbReference type="Proteomes" id="UP001430172">
    <property type="component" value="Unassembled WGS sequence"/>
</dbReference>